<evidence type="ECO:0000256" key="8">
    <source>
        <dbReference type="ARBA" id="ARBA00047481"/>
    </source>
</evidence>
<sequence length="361" mass="39804">MHYWSDGLEQLEPYVPGEQPRVAGLIKLNTNENPYGPAPEAVQAMAQVAQQGLQLYPDPASQALCEAVARHHAKQGIDSAQVFAGNGSDEVLAHAFRAFFVRAGRSLLMPDISYSFYEVYARLFGIPARQVPLRADWRIGVEDYLAVDPAQCAGVVIANPNAPTGMALSLADIERLLEHFTQQVVLIDEAYVDFGAESALALVQRYPQLLVVHTLSKSRALAGLRVGLAFGQAGLIDGLRRVKDSFNSYPLGRLAQAGAQAAYEHHAYYERTIGQVVASREALAQALQQRGFEVLPSKANFLFVRHPQHAGADLHAQLRERRVLVRHFRKPRLQDFLRITIGTPQQCQALLHALDACLQQS</sequence>
<reference evidence="11 12" key="1">
    <citation type="submission" date="2018-10" db="EMBL/GenBank/DDBJ databases">
        <title>Comamonadaceae CDC group NO-1 genome sequencing and assembly.</title>
        <authorList>
            <person name="Bernier A.-M."/>
            <person name="Bernard K."/>
        </authorList>
    </citation>
    <scope>NUCLEOTIDE SEQUENCE [LARGE SCALE GENOMIC DNA]</scope>
    <source>
        <strain evidence="11 12">NML970147</strain>
    </source>
</reference>
<evidence type="ECO:0000256" key="2">
    <source>
        <dbReference type="ARBA" id="ARBA00005011"/>
    </source>
</evidence>
<dbReference type="InterPro" id="IPR004839">
    <property type="entry name" value="Aminotransferase_I/II_large"/>
</dbReference>
<dbReference type="PANTHER" id="PTHR43643:SF3">
    <property type="entry name" value="HISTIDINOL-PHOSPHATE AMINOTRANSFERASE"/>
    <property type="match status" value="1"/>
</dbReference>
<keyword evidence="6 9" id="KW-0808">Transferase</keyword>
<dbReference type="NCBIfam" id="TIGR01141">
    <property type="entry name" value="hisC"/>
    <property type="match status" value="1"/>
</dbReference>
<keyword evidence="7 9" id="KW-0663">Pyridoxal phosphate</keyword>
<dbReference type="UniPathway" id="UPA00031">
    <property type="reaction ID" value="UER00012"/>
</dbReference>
<dbReference type="EC" id="2.6.1.9" evidence="9"/>
<dbReference type="PANTHER" id="PTHR43643">
    <property type="entry name" value="HISTIDINOL-PHOSPHATE AMINOTRANSFERASE 2"/>
    <property type="match status" value="1"/>
</dbReference>
<comment type="similarity">
    <text evidence="3 9">Belongs to the class-II pyridoxal-phosphate-dependent aminotransferase family. Histidinol-phosphate aminotransferase subfamily.</text>
</comment>
<dbReference type="InterPro" id="IPR005861">
    <property type="entry name" value="HisP_aminotrans"/>
</dbReference>
<evidence type="ECO:0000256" key="1">
    <source>
        <dbReference type="ARBA" id="ARBA00001933"/>
    </source>
</evidence>
<evidence type="ECO:0000313" key="11">
    <source>
        <dbReference type="EMBL" id="RMW96109.1"/>
    </source>
</evidence>
<evidence type="ECO:0000256" key="7">
    <source>
        <dbReference type="ARBA" id="ARBA00022898"/>
    </source>
</evidence>
<evidence type="ECO:0000256" key="3">
    <source>
        <dbReference type="ARBA" id="ARBA00007970"/>
    </source>
</evidence>
<dbReference type="EMBL" id="RDQM01000013">
    <property type="protein sequence ID" value="RMW96109.1"/>
    <property type="molecule type" value="Genomic_DNA"/>
</dbReference>
<dbReference type="InterPro" id="IPR050106">
    <property type="entry name" value="HistidinolP_aminotransfase"/>
</dbReference>
<comment type="catalytic activity">
    <reaction evidence="8 9">
        <text>L-histidinol phosphate + 2-oxoglutarate = 3-(imidazol-4-yl)-2-oxopropyl phosphate + L-glutamate</text>
        <dbReference type="Rhea" id="RHEA:23744"/>
        <dbReference type="ChEBI" id="CHEBI:16810"/>
        <dbReference type="ChEBI" id="CHEBI:29985"/>
        <dbReference type="ChEBI" id="CHEBI:57766"/>
        <dbReference type="ChEBI" id="CHEBI:57980"/>
        <dbReference type="EC" id="2.6.1.9"/>
    </reaction>
</comment>
<dbReference type="SUPFAM" id="SSF53383">
    <property type="entry name" value="PLP-dependent transferases"/>
    <property type="match status" value="1"/>
</dbReference>
<evidence type="ECO:0000259" key="10">
    <source>
        <dbReference type="Pfam" id="PF00155"/>
    </source>
</evidence>
<dbReference type="Proteomes" id="UP000267521">
    <property type="component" value="Unassembled WGS sequence"/>
</dbReference>
<organism evidence="11 12">
    <name type="scientific">Allofranklinella schreckenbergeri</name>
    <dbReference type="NCBI Taxonomy" id="1076744"/>
    <lineage>
        <taxon>Bacteria</taxon>
        <taxon>Pseudomonadati</taxon>
        <taxon>Pseudomonadota</taxon>
        <taxon>Betaproteobacteria</taxon>
        <taxon>Burkholderiales</taxon>
        <taxon>Comamonadaceae</taxon>
        <taxon>Allofranklinella</taxon>
    </lineage>
</organism>
<accession>A0A3M6PYI3</accession>
<keyword evidence="5 9" id="KW-0032">Aminotransferase</keyword>
<dbReference type="RefSeq" id="WP_122238905.1">
    <property type="nucleotide sequence ID" value="NZ_RDQM01000013.1"/>
</dbReference>
<comment type="cofactor">
    <cofactor evidence="1 9">
        <name>pyridoxal 5'-phosphate</name>
        <dbReference type="ChEBI" id="CHEBI:597326"/>
    </cofactor>
</comment>
<gene>
    <name evidence="9" type="primary">hisC</name>
    <name evidence="11" type="ORF">EBQ26_10130</name>
</gene>
<dbReference type="Gene3D" id="3.40.640.10">
    <property type="entry name" value="Type I PLP-dependent aspartate aminotransferase-like (Major domain)"/>
    <property type="match status" value="1"/>
</dbReference>
<evidence type="ECO:0000256" key="5">
    <source>
        <dbReference type="ARBA" id="ARBA00022576"/>
    </source>
</evidence>
<dbReference type="InterPro" id="IPR015424">
    <property type="entry name" value="PyrdxlP-dep_Trfase"/>
</dbReference>
<keyword evidence="9" id="KW-0368">Histidine biosynthesis</keyword>
<dbReference type="CDD" id="cd00609">
    <property type="entry name" value="AAT_like"/>
    <property type="match status" value="1"/>
</dbReference>
<comment type="caution">
    <text evidence="11">The sequence shown here is derived from an EMBL/GenBank/DDBJ whole genome shotgun (WGS) entry which is preliminary data.</text>
</comment>
<name>A0A3M6PYI3_9BURK</name>
<comment type="pathway">
    <text evidence="2 9">Amino-acid biosynthesis; L-histidine biosynthesis; L-histidine from 5-phospho-alpha-D-ribose 1-diphosphate: step 7/9.</text>
</comment>
<dbReference type="GO" id="GO:0000105">
    <property type="term" value="P:L-histidine biosynthetic process"/>
    <property type="evidence" value="ECO:0007669"/>
    <property type="project" value="UniProtKB-UniRule"/>
</dbReference>
<evidence type="ECO:0000256" key="6">
    <source>
        <dbReference type="ARBA" id="ARBA00022679"/>
    </source>
</evidence>
<protein>
    <recommendedName>
        <fullName evidence="9">Histidinol-phosphate aminotransferase</fullName>
        <ecNumber evidence="9">2.6.1.9</ecNumber>
    </recommendedName>
    <alternativeName>
        <fullName evidence="9">Imidazole acetol-phosphate transaminase</fullName>
    </alternativeName>
</protein>
<dbReference type="AlphaFoldDB" id="A0A3M6PYI3"/>
<dbReference type="Pfam" id="PF00155">
    <property type="entry name" value="Aminotran_1_2"/>
    <property type="match status" value="1"/>
</dbReference>
<keyword evidence="9" id="KW-0028">Amino-acid biosynthesis</keyword>
<feature type="modified residue" description="N6-(pyridoxal phosphate)lysine" evidence="9">
    <location>
        <position position="217"/>
    </location>
</feature>
<feature type="domain" description="Aminotransferase class I/classII large" evidence="10">
    <location>
        <begin position="25"/>
        <end position="354"/>
    </location>
</feature>
<comment type="subunit">
    <text evidence="4 9">Homodimer.</text>
</comment>
<dbReference type="HAMAP" id="MF_01023">
    <property type="entry name" value="HisC_aminotrans_2"/>
    <property type="match status" value="1"/>
</dbReference>
<evidence type="ECO:0000313" key="12">
    <source>
        <dbReference type="Proteomes" id="UP000267521"/>
    </source>
</evidence>
<evidence type="ECO:0000256" key="9">
    <source>
        <dbReference type="HAMAP-Rule" id="MF_01023"/>
    </source>
</evidence>
<dbReference type="InterPro" id="IPR015422">
    <property type="entry name" value="PyrdxlP-dep_Trfase_small"/>
</dbReference>
<evidence type="ECO:0000256" key="4">
    <source>
        <dbReference type="ARBA" id="ARBA00011738"/>
    </source>
</evidence>
<dbReference type="PROSITE" id="PS00599">
    <property type="entry name" value="AA_TRANSFER_CLASS_2"/>
    <property type="match status" value="1"/>
</dbReference>
<dbReference type="GO" id="GO:0004400">
    <property type="term" value="F:histidinol-phosphate transaminase activity"/>
    <property type="evidence" value="ECO:0007669"/>
    <property type="project" value="UniProtKB-UniRule"/>
</dbReference>
<dbReference type="GO" id="GO:0030170">
    <property type="term" value="F:pyridoxal phosphate binding"/>
    <property type="evidence" value="ECO:0007669"/>
    <property type="project" value="InterPro"/>
</dbReference>
<dbReference type="InterPro" id="IPR015421">
    <property type="entry name" value="PyrdxlP-dep_Trfase_major"/>
</dbReference>
<dbReference type="InterPro" id="IPR001917">
    <property type="entry name" value="Aminotrans_II_pyridoxalP_BS"/>
</dbReference>
<proteinExistence type="inferred from homology"/>
<dbReference type="Gene3D" id="3.90.1150.10">
    <property type="entry name" value="Aspartate Aminotransferase, domain 1"/>
    <property type="match status" value="1"/>
</dbReference>